<organism evidence="2 3">
    <name type="scientific">Solirubrobacter deserti</name>
    <dbReference type="NCBI Taxonomy" id="2282478"/>
    <lineage>
        <taxon>Bacteria</taxon>
        <taxon>Bacillati</taxon>
        <taxon>Actinomycetota</taxon>
        <taxon>Thermoleophilia</taxon>
        <taxon>Solirubrobacterales</taxon>
        <taxon>Solirubrobacteraceae</taxon>
        <taxon>Solirubrobacter</taxon>
    </lineage>
</organism>
<feature type="region of interest" description="Disordered" evidence="1">
    <location>
        <begin position="58"/>
        <end position="85"/>
    </location>
</feature>
<evidence type="ECO:0000256" key="1">
    <source>
        <dbReference type="SAM" id="MobiDB-lite"/>
    </source>
</evidence>
<sequence length="610" mass="66733">MTLKWAAPKGAKPAYYVVVRDGKSLGRTTRASFTDTTVKAGRTYRYAVRAYDKAKRAGALTPSRRVTVPKQTDVPTPGTPGTSNPAAPIAAVTPTPEIPSVPTPVATPTPVPSPYDTMTEAMVDRLFWRAGFGPTQAQRDAWVGKRHADLVEWLVSTPASIDTSMLAPKTAAGATTIDPLAGQVELELEWIDRMQRAVNPLPERLVLFWHRHWVISLNDGSVSNKWAYAYRNHLLRYSDLGAHPGATFRQLAYEMTTANAAMSSYLNLNANTKTRPNENYAREIMELFCLGPKDPAGNDNYTQEDIVGLTQAFTGWRLNGAEFLADKVTPNPDYGKITFDPKQFHMPAKTVLGRVIAAETGKTDATNPDNVNWGPRAVNAGVDIVLEHPQHAQFLIRKLWGEFMAGPIPQATLDALSAEYRANGYQLKPLIRGILLNTEIFESLEEPNLIKPPVVYMVGVLRALGAPVKGNVLQGPMNSMQQRIYNPPNVAGWEGGMSWLNTNTVQARFDMVKVAQSLRYSNGYYADANAAASYAPDVRGETAAEVLERAYASVGRPWISGATRAQLLAFAQTLTEANRTGTSAAAITARRQRFYALQAMILGGPDGQVM</sequence>
<dbReference type="Gene3D" id="2.60.40.10">
    <property type="entry name" value="Immunoglobulins"/>
    <property type="match status" value="1"/>
</dbReference>
<dbReference type="InterPro" id="IPR014917">
    <property type="entry name" value="DUF1800"/>
</dbReference>
<gene>
    <name evidence="2" type="ORF">OJ962_01470</name>
</gene>
<evidence type="ECO:0000313" key="3">
    <source>
        <dbReference type="Proteomes" id="UP001147700"/>
    </source>
</evidence>
<evidence type="ECO:0000313" key="2">
    <source>
        <dbReference type="EMBL" id="MDA0136149.1"/>
    </source>
</evidence>
<dbReference type="Proteomes" id="UP001147700">
    <property type="component" value="Unassembled WGS sequence"/>
</dbReference>
<protein>
    <submittedName>
        <fullName evidence="2">DUF1800 family protein</fullName>
    </submittedName>
</protein>
<accession>A0ABT4RC98</accession>
<comment type="caution">
    <text evidence="2">The sequence shown here is derived from an EMBL/GenBank/DDBJ whole genome shotgun (WGS) entry which is preliminary data.</text>
</comment>
<dbReference type="InterPro" id="IPR013783">
    <property type="entry name" value="Ig-like_fold"/>
</dbReference>
<dbReference type="Pfam" id="PF08811">
    <property type="entry name" value="DUF1800"/>
    <property type="match status" value="1"/>
</dbReference>
<dbReference type="EMBL" id="JAPCID010000002">
    <property type="protein sequence ID" value="MDA0136149.1"/>
    <property type="molecule type" value="Genomic_DNA"/>
</dbReference>
<dbReference type="InterPro" id="IPR036116">
    <property type="entry name" value="FN3_sf"/>
</dbReference>
<keyword evidence="3" id="KW-1185">Reference proteome</keyword>
<feature type="compositionally biased region" description="Polar residues" evidence="1">
    <location>
        <begin position="69"/>
        <end position="84"/>
    </location>
</feature>
<dbReference type="SUPFAM" id="SSF49265">
    <property type="entry name" value="Fibronectin type III"/>
    <property type="match status" value="1"/>
</dbReference>
<dbReference type="RefSeq" id="WP_202953081.1">
    <property type="nucleotide sequence ID" value="NZ_JAPCID010000002.1"/>
</dbReference>
<proteinExistence type="predicted"/>
<name>A0ABT4RC98_9ACTN</name>
<reference evidence="2" key="1">
    <citation type="submission" date="2022-10" db="EMBL/GenBank/DDBJ databases">
        <title>The WGS of Solirubrobacter sp. CPCC 204708.</title>
        <authorList>
            <person name="Jiang Z."/>
        </authorList>
    </citation>
    <scope>NUCLEOTIDE SEQUENCE</scope>
    <source>
        <strain evidence="2">CPCC 204708</strain>
    </source>
</reference>